<evidence type="ECO:0000313" key="4">
    <source>
        <dbReference type="Proteomes" id="UP001430193"/>
    </source>
</evidence>
<name>A0ABS2KH17_9GAMM</name>
<feature type="compositionally biased region" description="Basic and acidic residues" evidence="1">
    <location>
        <begin position="119"/>
        <end position="131"/>
    </location>
</feature>
<feature type="region of interest" description="Disordered" evidence="1">
    <location>
        <begin position="98"/>
        <end position="131"/>
    </location>
</feature>
<evidence type="ECO:0000313" key="3">
    <source>
        <dbReference type="EMBL" id="MBM7129668.1"/>
    </source>
</evidence>
<proteinExistence type="predicted"/>
<reference evidence="3" key="1">
    <citation type="submission" date="2020-10" db="EMBL/GenBank/DDBJ databases">
        <title>Phylogeny of dyella-like bacteria.</title>
        <authorList>
            <person name="Fu J."/>
        </authorList>
    </citation>
    <scope>NUCLEOTIDE SEQUENCE</scope>
    <source>
        <strain evidence="3">DHON07</strain>
    </source>
</reference>
<organism evidence="3 4">
    <name type="scientific">Dyella mobilis</name>
    <dbReference type="NCBI Taxonomy" id="1849582"/>
    <lineage>
        <taxon>Bacteria</taxon>
        <taxon>Pseudomonadati</taxon>
        <taxon>Pseudomonadota</taxon>
        <taxon>Gammaproteobacteria</taxon>
        <taxon>Lysobacterales</taxon>
        <taxon>Rhodanobacteraceae</taxon>
        <taxon>Dyella</taxon>
    </lineage>
</organism>
<feature type="chain" id="PRO_5046267718" description="Lipoprotein" evidence="2">
    <location>
        <begin position="25"/>
        <end position="131"/>
    </location>
</feature>
<dbReference type="EMBL" id="JADIKF010000038">
    <property type="protein sequence ID" value="MBM7129668.1"/>
    <property type="molecule type" value="Genomic_DNA"/>
</dbReference>
<dbReference type="Proteomes" id="UP001430193">
    <property type="component" value="Unassembled WGS sequence"/>
</dbReference>
<evidence type="ECO:0000256" key="1">
    <source>
        <dbReference type="SAM" id="MobiDB-lite"/>
    </source>
</evidence>
<comment type="caution">
    <text evidence="3">The sequence shown here is derived from an EMBL/GenBank/DDBJ whole genome shotgun (WGS) entry which is preliminary data.</text>
</comment>
<keyword evidence="4" id="KW-1185">Reference proteome</keyword>
<sequence>MKTVANAGLIAVATLLLTACVVPVEPEGPGPQVGMAVGPAPECPYGYYDFAPYSCAPYGYYGPEWFAGGVFIGVGPWYRGPSGFHGYVDNRYDVRSGYRGPLPQRGERPTAHPGYRFQGNERRDGRGNSEH</sequence>
<accession>A0ABS2KH17</accession>
<feature type="signal peptide" evidence="2">
    <location>
        <begin position="1"/>
        <end position="24"/>
    </location>
</feature>
<keyword evidence="2" id="KW-0732">Signal</keyword>
<dbReference type="PROSITE" id="PS51257">
    <property type="entry name" value="PROKAR_LIPOPROTEIN"/>
    <property type="match status" value="1"/>
</dbReference>
<evidence type="ECO:0008006" key="5">
    <source>
        <dbReference type="Google" id="ProtNLM"/>
    </source>
</evidence>
<protein>
    <recommendedName>
        <fullName evidence="5">Lipoprotein</fullName>
    </recommendedName>
</protein>
<dbReference type="RefSeq" id="WP_204631282.1">
    <property type="nucleotide sequence ID" value="NZ_BSOC01000003.1"/>
</dbReference>
<evidence type="ECO:0000256" key="2">
    <source>
        <dbReference type="SAM" id="SignalP"/>
    </source>
</evidence>
<gene>
    <name evidence="3" type="ORF">ISS99_09040</name>
</gene>